<dbReference type="EMBL" id="JAKKPZ010000162">
    <property type="protein sequence ID" value="KAI1699924.1"/>
    <property type="molecule type" value="Genomic_DNA"/>
</dbReference>
<dbReference type="Proteomes" id="UP001201812">
    <property type="component" value="Unassembled WGS sequence"/>
</dbReference>
<feature type="region of interest" description="Disordered" evidence="1">
    <location>
        <begin position="1"/>
        <end position="102"/>
    </location>
</feature>
<proteinExistence type="predicted"/>
<comment type="caution">
    <text evidence="2">The sequence shown here is derived from an EMBL/GenBank/DDBJ whole genome shotgun (WGS) entry which is preliminary data.</text>
</comment>
<keyword evidence="3" id="KW-1185">Reference proteome</keyword>
<sequence length="252" mass="28260">MLPTVSSKAKAVEKVAKVELETPLFRAPKKRRRAELHRPRPDPACNDPAATPPRNERKRRSASTPEVKRRQLIESAGERSKRSSSLGAHQTPATGPAGVDGDRLSMEITSLKIEPTTPATESIDDTVQDSIPCQSGESSQALLPDIVRMRYVDDFERRFRKAGDDRDLAEIMAEKLPVIKSFFGAKKQLRCGNEHTDITDVVFLREEEVPEEAKKKWGEVEHLNWPFVVTSAGYIPIEKMICAKGTLIFDRE</sequence>
<evidence type="ECO:0000313" key="3">
    <source>
        <dbReference type="Proteomes" id="UP001201812"/>
    </source>
</evidence>
<gene>
    <name evidence="2" type="ORF">DdX_17016</name>
</gene>
<organism evidence="2 3">
    <name type="scientific">Ditylenchus destructor</name>
    <dbReference type="NCBI Taxonomy" id="166010"/>
    <lineage>
        <taxon>Eukaryota</taxon>
        <taxon>Metazoa</taxon>
        <taxon>Ecdysozoa</taxon>
        <taxon>Nematoda</taxon>
        <taxon>Chromadorea</taxon>
        <taxon>Rhabditida</taxon>
        <taxon>Tylenchina</taxon>
        <taxon>Tylenchomorpha</taxon>
        <taxon>Sphaerularioidea</taxon>
        <taxon>Anguinidae</taxon>
        <taxon>Anguininae</taxon>
        <taxon>Ditylenchus</taxon>
    </lineage>
</organism>
<evidence type="ECO:0000313" key="2">
    <source>
        <dbReference type="EMBL" id="KAI1699924.1"/>
    </source>
</evidence>
<evidence type="ECO:0000256" key="1">
    <source>
        <dbReference type="SAM" id="MobiDB-lite"/>
    </source>
</evidence>
<feature type="compositionally biased region" description="Basic and acidic residues" evidence="1">
    <location>
        <begin position="10"/>
        <end position="20"/>
    </location>
</feature>
<accession>A0AAD4MN13</accession>
<dbReference type="AlphaFoldDB" id="A0AAD4MN13"/>
<feature type="compositionally biased region" description="Basic and acidic residues" evidence="1">
    <location>
        <begin position="66"/>
        <end position="81"/>
    </location>
</feature>
<name>A0AAD4MN13_9BILA</name>
<reference evidence="2" key="1">
    <citation type="submission" date="2022-01" db="EMBL/GenBank/DDBJ databases">
        <title>Genome Sequence Resource for Two Populations of Ditylenchus destructor, the Migratory Endoparasitic Phytonematode.</title>
        <authorList>
            <person name="Zhang H."/>
            <person name="Lin R."/>
            <person name="Xie B."/>
        </authorList>
    </citation>
    <scope>NUCLEOTIDE SEQUENCE</scope>
    <source>
        <strain evidence="2">BazhouSP</strain>
    </source>
</reference>
<protein>
    <submittedName>
        <fullName evidence="2">Uncharacterized protein</fullName>
    </submittedName>
</protein>
<feature type="compositionally biased region" description="Polar residues" evidence="1">
    <location>
        <begin position="83"/>
        <end position="93"/>
    </location>
</feature>